<name>A0A6C0FYT2_9BACL</name>
<dbReference type="EMBL" id="CP048209">
    <property type="protein sequence ID" value="QHT60653.1"/>
    <property type="molecule type" value="Genomic_DNA"/>
</dbReference>
<accession>A0A6C0FYT2</accession>
<dbReference type="AlphaFoldDB" id="A0A6C0FYT2"/>
<dbReference type="Proteomes" id="UP000476064">
    <property type="component" value="Chromosome"/>
</dbReference>
<sequence>MVKVKDLIAELSKFDADKDIHVMMPDSFEVVTGVNYITRLDDEKVIYIKAQVSE</sequence>
<proteinExistence type="predicted"/>
<organism evidence="1 2">
    <name type="scientific">Paenibacillus lycopersici</name>
    <dbReference type="NCBI Taxonomy" id="2704462"/>
    <lineage>
        <taxon>Bacteria</taxon>
        <taxon>Bacillati</taxon>
        <taxon>Bacillota</taxon>
        <taxon>Bacilli</taxon>
        <taxon>Bacillales</taxon>
        <taxon>Paenibacillaceae</taxon>
        <taxon>Paenibacillus</taxon>
    </lineage>
</organism>
<dbReference type="KEGG" id="plyc:GXP70_12360"/>
<reference evidence="1 2" key="1">
    <citation type="submission" date="2020-01" db="EMBL/GenBank/DDBJ databases">
        <title>Paenibacillus sp. nov., isolated from tomato rhizosphere.</title>
        <authorList>
            <person name="Weon H.-Y."/>
            <person name="Lee S.A."/>
        </authorList>
    </citation>
    <scope>NUCLEOTIDE SEQUENCE [LARGE SCALE GENOMIC DNA]</scope>
    <source>
        <strain evidence="1 2">12200R-189</strain>
    </source>
</reference>
<evidence type="ECO:0000313" key="2">
    <source>
        <dbReference type="Proteomes" id="UP000476064"/>
    </source>
</evidence>
<protein>
    <submittedName>
        <fullName evidence="1">Uncharacterized protein</fullName>
    </submittedName>
</protein>
<dbReference type="RefSeq" id="WP_162357038.1">
    <property type="nucleotide sequence ID" value="NZ_CP048209.1"/>
</dbReference>
<gene>
    <name evidence="1" type="ORF">GXP70_12360</name>
</gene>
<evidence type="ECO:0000313" key="1">
    <source>
        <dbReference type="EMBL" id="QHT60653.1"/>
    </source>
</evidence>
<keyword evidence="2" id="KW-1185">Reference proteome</keyword>